<dbReference type="SUPFAM" id="SSF55681">
    <property type="entry name" value="Class II aaRS and biotin synthetases"/>
    <property type="match status" value="1"/>
</dbReference>
<keyword evidence="8" id="KW-1185">Reference proteome</keyword>
<dbReference type="Gene3D" id="3.30.930.10">
    <property type="entry name" value="Bira Bifunctional Protein, Domain 2"/>
    <property type="match status" value="1"/>
</dbReference>
<dbReference type="PANTHER" id="PTHR12835">
    <property type="entry name" value="BIOTIN PROTEIN LIGASE"/>
    <property type="match status" value="1"/>
</dbReference>
<comment type="caution">
    <text evidence="5">Lacks conserved residue(s) required for the propagation of feature annotation.</text>
</comment>
<evidence type="ECO:0000256" key="3">
    <source>
        <dbReference type="ARBA" id="ARBA00022840"/>
    </source>
</evidence>
<keyword evidence="3 5" id="KW-0067">ATP-binding</keyword>
<keyword evidence="5" id="KW-0805">Transcription regulation</keyword>
<dbReference type="Gene3D" id="2.30.30.100">
    <property type="match status" value="1"/>
</dbReference>
<dbReference type="Gene3D" id="1.10.10.10">
    <property type="entry name" value="Winged helix-like DNA-binding domain superfamily/Winged helix DNA-binding domain"/>
    <property type="match status" value="1"/>
</dbReference>
<organism evidence="7 8">
    <name type="scientific">Hominiventricola aquisgranensis</name>
    <dbReference type="NCBI Taxonomy" id="3133164"/>
    <lineage>
        <taxon>Bacteria</taxon>
        <taxon>Bacillati</taxon>
        <taxon>Bacillota</taxon>
        <taxon>Clostridia</taxon>
        <taxon>Lachnospirales</taxon>
        <taxon>Lachnospiraceae</taxon>
        <taxon>Hominiventricola</taxon>
    </lineage>
</organism>
<comment type="catalytic activity">
    <reaction evidence="5">
        <text>biotin + L-lysyl-[protein] + ATP = N(6)-biotinyl-L-lysyl-[protein] + AMP + diphosphate + H(+)</text>
        <dbReference type="Rhea" id="RHEA:11756"/>
        <dbReference type="Rhea" id="RHEA-COMP:9752"/>
        <dbReference type="Rhea" id="RHEA-COMP:10505"/>
        <dbReference type="ChEBI" id="CHEBI:15378"/>
        <dbReference type="ChEBI" id="CHEBI:29969"/>
        <dbReference type="ChEBI" id="CHEBI:30616"/>
        <dbReference type="ChEBI" id="CHEBI:33019"/>
        <dbReference type="ChEBI" id="CHEBI:57586"/>
        <dbReference type="ChEBI" id="CHEBI:83144"/>
        <dbReference type="ChEBI" id="CHEBI:456215"/>
        <dbReference type="EC" id="6.3.4.15"/>
    </reaction>
</comment>
<dbReference type="CDD" id="cd16442">
    <property type="entry name" value="BPL"/>
    <property type="match status" value="1"/>
</dbReference>
<name>A0ABV1I243_9FIRM</name>
<feature type="binding site" evidence="5">
    <location>
        <position position="184"/>
    </location>
    <ligand>
        <name>biotin</name>
        <dbReference type="ChEBI" id="CHEBI:57586"/>
    </ligand>
</feature>
<dbReference type="InterPro" id="IPR013196">
    <property type="entry name" value="HTH_11"/>
</dbReference>
<keyword evidence="4 5" id="KW-0092">Biotin</keyword>
<proteinExistence type="inferred from homology"/>
<dbReference type="EC" id="6.3.4.15" evidence="5"/>
<dbReference type="NCBIfam" id="TIGR00121">
    <property type="entry name" value="birA_ligase"/>
    <property type="match status" value="1"/>
</dbReference>
<dbReference type="GO" id="GO:0004077">
    <property type="term" value="F:biotin--[biotin carboxyl-carrier protein] ligase activity"/>
    <property type="evidence" value="ECO:0007669"/>
    <property type="project" value="UniProtKB-EC"/>
</dbReference>
<dbReference type="Proteomes" id="UP001470288">
    <property type="component" value="Unassembled WGS sequence"/>
</dbReference>
<evidence type="ECO:0000313" key="8">
    <source>
        <dbReference type="Proteomes" id="UP001470288"/>
    </source>
</evidence>
<comment type="function">
    <text evidence="5">Acts both as a biotin--[acetyl-CoA-carboxylase] ligase and a repressor.</text>
</comment>
<dbReference type="InterPro" id="IPR008988">
    <property type="entry name" value="Transcriptional_repressor_C"/>
</dbReference>
<evidence type="ECO:0000256" key="4">
    <source>
        <dbReference type="ARBA" id="ARBA00023267"/>
    </source>
</evidence>
<feature type="binding site" evidence="5">
    <location>
        <position position="113"/>
    </location>
    <ligand>
        <name>biotin</name>
        <dbReference type="ChEBI" id="CHEBI:57586"/>
    </ligand>
</feature>
<dbReference type="InterPro" id="IPR004143">
    <property type="entry name" value="BPL_LPL_catalytic"/>
</dbReference>
<dbReference type="InterPro" id="IPR036388">
    <property type="entry name" value="WH-like_DNA-bd_sf"/>
</dbReference>
<reference evidence="7 8" key="1">
    <citation type="submission" date="2024-03" db="EMBL/GenBank/DDBJ databases">
        <title>Human intestinal bacterial collection.</title>
        <authorList>
            <person name="Pauvert C."/>
            <person name="Hitch T.C.A."/>
            <person name="Clavel T."/>
        </authorList>
    </citation>
    <scope>NUCLEOTIDE SEQUENCE [LARGE SCALE GENOMIC DNA]</scope>
    <source>
        <strain evidence="7 8">CLA-AA-H78B</strain>
    </source>
</reference>
<evidence type="ECO:0000256" key="2">
    <source>
        <dbReference type="ARBA" id="ARBA00022741"/>
    </source>
</evidence>
<comment type="caution">
    <text evidence="7">The sequence shown here is derived from an EMBL/GenBank/DDBJ whole genome shotgun (WGS) entry which is preliminary data.</text>
</comment>
<comment type="similarity">
    <text evidence="5">Belongs to the biotin--protein ligase family.</text>
</comment>
<protein>
    <recommendedName>
        <fullName evidence="5">Bifunctional ligase/repressor BirA</fullName>
    </recommendedName>
    <alternativeName>
        <fullName evidence="5">Biotin--[acetyl-CoA-carboxylase] ligase</fullName>
        <ecNumber evidence="5">6.3.4.15</ecNumber>
    </alternativeName>
    <alternativeName>
        <fullName evidence="5">Biotin--protein ligase</fullName>
    </alternativeName>
    <alternativeName>
        <fullName evidence="5">Biotin-[acetyl-CoA carboxylase] synthetase</fullName>
    </alternativeName>
</protein>
<dbReference type="HAMAP" id="MF_00978">
    <property type="entry name" value="Bifunct_BirA"/>
    <property type="match status" value="1"/>
</dbReference>
<accession>A0ABV1I243</accession>
<keyword evidence="2 5" id="KW-0547">Nucleotide-binding</keyword>
<evidence type="ECO:0000313" key="7">
    <source>
        <dbReference type="EMBL" id="MEQ2579258.1"/>
    </source>
</evidence>
<dbReference type="SUPFAM" id="SSF46785">
    <property type="entry name" value="Winged helix' DNA-binding domain"/>
    <property type="match status" value="1"/>
</dbReference>
<dbReference type="RefSeq" id="WP_178756748.1">
    <property type="nucleotide sequence ID" value="NZ_JBBMFC010000017.1"/>
</dbReference>
<dbReference type="InterPro" id="IPR030855">
    <property type="entry name" value="Bifunct_BirA"/>
</dbReference>
<feature type="DNA-binding region" description="H-T-H motif" evidence="5">
    <location>
        <begin position="18"/>
        <end position="37"/>
    </location>
</feature>
<dbReference type="InterPro" id="IPR045864">
    <property type="entry name" value="aa-tRNA-synth_II/BPL/LPL"/>
</dbReference>
<keyword evidence="5" id="KW-0804">Transcription</keyword>
<dbReference type="Pfam" id="PF08279">
    <property type="entry name" value="HTH_11"/>
    <property type="match status" value="1"/>
</dbReference>
<dbReference type="SUPFAM" id="SSF50037">
    <property type="entry name" value="C-terminal domain of transcriptional repressors"/>
    <property type="match status" value="1"/>
</dbReference>
<dbReference type="Pfam" id="PF02237">
    <property type="entry name" value="BPL_C"/>
    <property type="match status" value="1"/>
</dbReference>
<dbReference type="InterPro" id="IPR036390">
    <property type="entry name" value="WH_DNA-bd_sf"/>
</dbReference>
<dbReference type="PANTHER" id="PTHR12835:SF5">
    <property type="entry name" value="BIOTIN--PROTEIN LIGASE"/>
    <property type="match status" value="1"/>
</dbReference>
<keyword evidence="1 5" id="KW-0436">Ligase</keyword>
<evidence type="ECO:0000259" key="6">
    <source>
        <dbReference type="PROSITE" id="PS51733"/>
    </source>
</evidence>
<feature type="domain" description="BPL/LPL catalytic" evidence="6">
    <location>
        <begin position="66"/>
        <end position="255"/>
    </location>
</feature>
<dbReference type="EMBL" id="JBBMFC010000017">
    <property type="protein sequence ID" value="MEQ2579258.1"/>
    <property type="molecule type" value="Genomic_DNA"/>
</dbReference>
<feature type="binding site" evidence="5">
    <location>
        <begin position="89"/>
        <end position="91"/>
    </location>
    <ligand>
        <name>biotin</name>
        <dbReference type="ChEBI" id="CHEBI:57586"/>
    </ligand>
</feature>
<dbReference type="Pfam" id="PF03099">
    <property type="entry name" value="BPL_LplA_LipB"/>
    <property type="match status" value="1"/>
</dbReference>
<dbReference type="PROSITE" id="PS51733">
    <property type="entry name" value="BPL_LPL_CATALYTIC"/>
    <property type="match status" value="1"/>
</dbReference>
<keyword evidence="5" id="KW-0238">DNA-binding</keyword>
<keyword evidence="5" id="KW-0678">Repressor</keyword>
<gene>
    <name evidence="5" type="primary">birA</name>
    <name evidence="7" type="ORF">WMO62_10535</name>
</gene>
<evidence type="ECO:0000256" key="5">
    <source>
        <dbReference type="HAMAP-Rule" id="MF_00978"/>
    </source>
</evidence>
<sequence>MKTELLKILRESDGYVSGQQLCERFHVSRTAVWKVIQQLKEEGYEVEAVKNRGYRIMTTPDVITAEEIRSRLHTNWMAENCIYLESVDSTNNYAKRIAEDGTPSGTLVVADEQTGGKGRRGRSWSTPKGSNIAMTLLLRPRFRPEHASRMTLLAAMAVTCGIRRVTGLDAGIKWPNDVVVNGHKVCGILTEMNTEVDYINYVVIGIGINVNQKEFPEEIREIAGSLCLEAGKQIGRAALIAAIMEELERIYEIFQKTEDLSELYEEYNQICVNCGRKIRVLEPGHEYTGVAEGINQDGELMVVRDDTGEKVSVYAGEVSVRGFYGYV</sequence>
<dbReference type="InterPro" id="IPR004408">
    <property type="entry name" value="Biotin_CoA_COase_ligase"/>
</dbReference>
<dbReference type="InterPro" id="IPR003142">
    <property type="entry name" value="BPL_C"/>
</dbReference>
<evidence type="ECO:0000256" key="1">
    <source>
        <dbReference type="ARBA" id="ARBA00022598"/>
    </source>
</evidence>